<keyword evidence="3 6" id="KW-0812">Transmembrane</keyword>
<dbReference type="EMBL" id="JAOYEY010000015">
    <property type="protein sequence ID" value="MCV9884258.1"/>
    <property type="molecule type" value="Genomic_DNA"/>
</dbReference>
<dbReference type="RefSeq" id="WP_264141250.1">
    <property type="nucleotide sequence ID" value="NZ_CP162630.1"/>
</dbReference>
<feature type="transmembrane region" description="Helical" evidence="6">
    <location>
        <begin position="109"/>
        <end position="134"/>
    </location>
</feature>
<feature type="transmembrane region" description="Helical" evidence="6">
    <location>
        <begin position="146"/>
        <end position="167"/>
    </location>
</feature>
<evidence type="ECO:0000256" key="2">
    <source>
        <dbReference type="ARBA" id="ARBA00022475"/>
    </source>
</evidence>
<accession>A0ABT3DBQ2</accession>
<sequence>MSRLFSYVFLGVSLAAPIGPVNAGQIDRGIKGGFFHAWLFGLGATTADVVYMFLVYLGFVNILQISIVQTFLWLFGFFVLVYTGIESLLSAKKHTMINGRGSVSYTKSYFSGFFMSLLNPLSILFWIGIYGSILANTVVTEGAAHFIFYSAAILCGVLLWDFMMAILSSFLRKYLTHTLLAAISVISGISLILFGLYFGYQGIKALF</sequence>
<comment type="caution">
    <text evidence="7">The sequence shown here is derived from an EMBL/GenBank/DDBJ whole genome shotgun (WGS) entry which is preliminary data.</text>
</comment>
<protein>
    <submittedName>
        <fullName evidence="7">LysE family translocator</fullName>
    </submittedName>
</protein>
<evidence type="ECO:0000256" key="1">
    <source>
        <dbReference type="ARBA" id="ARBA00004651"/>
    </source>
</evidence>
<proteinExistence type="predicted"/>
<dbReference type="PANTHER" id="PTHR30086:SF6">
    <property type="entry name" value="AMINO ACID EFFLUX PROTEIN YCGF-RELATED"/>
    <property type="match status" value="1"/>
</dbReference>
<keyword evidence="4 6" id="KW-1133">Transmembrane helix</keyword>
<gene>
    <name evidence="7" type="ORF">OIH86_01105</name>
</gene>
<organism evidence="7 8">
    <name type="scientific">Metabacillus halosaccharovorans</name>
    <dbReference type="NCBI Taxonomy" id="930124"/>
    <lineage>
        <taxon>Bacteria</taxon>
        <taxon>Bacillati</taxon>
        <taxon>Bacillota</taxon>
        <taxon>Bacilli</taxon>
        <taxon>Bacillales</taxon>
        <taxon>Bacillaceae</taxon>
        <taxon>Metabacillus</taxon>
    </lineage>
</organism>
<keyword evidence="8" id="KW-1185">Reference proteome</keyword>
<evidence type="ECO:0000256" key="4">
    <source>
        <dbReference type="ARBA" id="ARBA00022989"/>
    </source>
</evidence>
<dbReference type="Proteomes" id="UP001526147">
    <property type="component" value="Unassembled WGS sequence"/>
</dbReference>
<evidence type="ECO:0000313" key="8">
    <source>
        <dbReference type="Proteomes" id="UP001526147"/>
    </source>
</evidence>
<keyword evidence="2" id="KW-1003">Cell membrane</keyword>
<dbReference type="Pfam" id="PF01810">
    <property type="entry name" value="LysE"/>
    <property type="match status" value="1"/>
</dbReference>
<reference evidence="7 8" key="1">
    <citation type="submission" date="2022-10" db="EMBL/GenBank/DDBJ databases">
        <title>Draft genome assembly of moderately radiation resistant bacterium Metabacillus halosaccharovorans.</title>
        <authorList>
            <person name="Pal S."/>
            <person name="Gopinathan A."/>
        </authorList>
    </citation>
    <scope>NUCLEOTIDE SEQUENCE [LARGE SCALE GENOMIC DNA]</scope>
    <source>
        <strain evidence="7 8">VITHBRA001</strain>
    </source>
</reference>
<feature type="transmembrane region" description="Helical" evidence="6">
    <location>
        <begin position="71"/>
        <end position="89"/>
    </location>
</feature>
<evidence type="ECO:0000313" key="7">
    <source>
        <dbReference type="EMBL" id="MCV9884258.1"/>
    </source>
</evidence>
<comment type="subcellular location">
    <subcellularLocation>
        <location evidence="1">Cell membrane</location>
        <topology evidence="1">Multi-pass membrane protein</topology>
    </subcellularLocation>
</comment>
<feature type="transmembrane region" description="Helical" evidence="6">
    <location>
        <begin position="33"/>
        <end position="59"/>
    </location>
</feature>
<evidence type="ECO:0000256" key="5">
    <source>
        <dbReference type="ARBA" id="ARBA00023136"/>
    </source>
</evidence>
<evidence type="ECO:0000256" key="6">
    <source>
        <dbReference type="SAM" id="Phobius"/>
    </source>
</evidence>
<name>A0ABT3DBQ2_9BACI</name>
<keyword evidence="5 6" id="KW-0472">Membrane</keyword>
<dbReference type="InterPro" id="IPR001123">
    <property type="entry name" value="LeuE-type"/>
</dbReference>
<dbReference type="PANTHER" id="PTHR30086">
    <property type="entry name" value="ARGININE EXPORTER PROTEIN ARGO"/>
    <property type="match status" value="1"/>
</dbReference>
<evidence type="ECO:0000256" key="3">
    <source>
        <dbReference type="ARBA" id="ARBA00022692"/>
    </source>
</evidence>
<feature type="transmembrane region" description="Helical" evidence="6">
    <location>
        <begin position="179"/>
        <end position="200"/>
    </location>
</feature>